<sequence length="145" mass="16872">MGKIKRYDPFWGIDSFRRDMDRLFDSFFGRWPSEGYPTLWGPAVDIEETKDSLVVRAEIPGMKKEDIKIQTVGDNLVISGERRHEAEEKDRHFHRVEHAYGKFQRVVSLPIEVESDKAKASYKEGVLEITFPKSDKARAKEIEVE</sequence>
<dbReference type="AlphaFoldDB" id="A0A532V7Y2"/>
<dbReference type="InterPro" id="IPR031107">
    <property type="entry name" value="Small_HSP"/>
</dbReference>
<evidence type="ECO:0000256" key="1">
    <source>
        <dbReference type="PROSITE-ProRule" id="PRU00285"/>
    </source>
</evidence>
<organism evidence="4 5">
    <name type="scientific">candidate division TA06 bacterium B3_TA06</name>
    <dbReference type="NCBI Taxonomy" id="2012487"/>
    <lineage>
        <taxon>Bacteria</taxon>
        <taxon>Bacteria division TA06</taxon>
    </lineage>
</organism>
<dbReference type="InterPro" id="IPR008978">
    <property type="entry name" value="HSP20-like_chaperone"/>
</dbReference>
<name>A0A532V7Y2_UNCT6</name>
<dbReference type="PROSITE" id="PS01031">
    <property type="entry name" value="SHSP"/>
    <property type="match status" value="1"/>
</dbReference>
<feature type="domain" description="SHSP" evidence="3">
    <location>
        <begin position="35"/>
        <end position="145"/>
    </location>
</feature>
<dbReference type="SUPFAM" id="SSF49764">
    <property type="entry name" value="HSP20-like chaperones"/>
    <property type="match status" value="1"/>
</dbReference>
<dbReference type="EMBL" id="NJBO01000005">
    <property type="protein sequence ID" value="TKJ43315.1"/>
    <property type="molecule type" value="Genomic_DNA"/>
</dbReference>
<dbReference type="CDD" id="cd06464">
    <property type="entry name" value="ACD_sHsps-like"/>
    <property type="match status" value="1"/>
</dbReference>
<reference evidence="4 5" key="1">
    <citation type="submission" date="2017-06" db="EMBL/GenBank/DDBJ databases">
        <title>Novel microbial phyla capable of carbon fixation and sulfur reduction in deep-sea sediments.</title>
        <authorList>
            <person name="Huang J."/>
            <person name="Baker B."/>
            <person name="Wang Y."/>
        </authorList>
    </citation>
    <scope>NUCLEOTIDE SEQUENCE [LARGE SCALE GENOMIC DNA]</scope>
    <source>
        <strain evidence="4">B3_TA06</strain>
    </source>
</reference>
<protein>
    <submittedName>
        <fullName evidence="4">Molecular chaperone</fullName>
    </submittedName>
</protein>
<comment type="similarity">
    <text evidence="1 2">Belongs to the small heat shock protein (HSP20) family.</text>
</comment>
<evidence type="ECO:0000259" key="3">
    <source>
        <dbReference type="PROSITE" id="PS01031"/>
    </source>
</evidence>
<dbReference type="Gene3D" id="2.60.40.790">
    <property type="match status" value="1"/>
</dbReference>
<gene>
    <name evidence="4" type="ORF">CEE36_04590</name>
</gene>
<dbReference type="InterPro" id="IPR002068">
    <property type="entry name" value="A-crystallin/Hsp20_dom"/>
</dbReference>
<evidence type="ECO:0000256" key="2">
    <source>
        <dbReference type="RuleBase" id="RU003616"/>
    </source>
</evidence>
<evidence type="ECO:0000313" key="4">
    <source>
        <dbReference type="EMBL" id="TKJ43315.1"/>
    </source>
</evidence>
<evidence type="ECO:0000313" key="5">
    <source>
        <dbReference type="Proteomes" id="UP000317778"/>
    </source>
</evidence>
<dbReference type="Pfam" id="PF00011">
    <property type="entry name" value="HSP20"/>
    <property type="match status" value="1"/>
</dbReference>
<comment type="caution">
    <text evidence="4">The sequence shown here is derived from an EMBL/GenBank/DDBJ whole genome shotgun (WGS) entry which is preliminary data.</text>
</comment>
<accession>A0A532V7Y2</accession>
<proteinExistence type="inferred from homology"/>
<dbReference type="PANTHER" id="PTHR11527">
    <property type="entry name" value="HEAT-SHOCK PROTEIN 20 FAMILY MEMBER"/>
    <property type="match status" value="1"/>
</dbReference>
<dbReference type="Proteomes" id="UP000317778">
    <property type="component" value="Unassembled WGS sequence"/>
</dbReference>